<feature type="region of interest" description="Disordered" evidence="1">
    <location>
        <begin position="97"/>
        <end position="151"/>
    </location>
</feature>
<reference evidence="3" key="1">
    <citation type="submission" date="2018-03" db="EMBL/GenBank/DDBJ databases">
        <authorList>
            <person name="Guldener U."/>
        </authorList>
    </citation>
    <scope>NUCLEOTIDE SEQUENCE</scope>
</reference>
<evidence type="ECO:0000313" key="3">
    <source>
        <dbReference type="EMBL" id="SPO01171.1"/>
    </source>
</evidence>
<feature type="region of interest" description="Disordered" evidence="1">
    <location>
        <begin position="1"/>
        <end position="20"/>
    </location>
</feature>
<dbReference type="PANTHER" id="PTHR35043:SF9">
    <property type="match status" value="1"/>
</dbReference>
<organism evidence="3 4">
    <name type="scientific">Cephalotrichum gorgonifer</name>
    <dbReference type="NCBI Taxonomy" id="2041049"/>
    <lineage>
        <taxon>Eukaryota</taxon>
        <taxon>Fungi</taxon>
        <taxon>Dikarya</taxon>
        <taxon>Ascomycota</taxon>
        <taxon>Pezizomycotina</taxon>
        <taxon>Sordariomycetes</taxon>
        <taxon>Hypocreomycetidae</taxon>
        <taxon>Microascales</taxon>
        <taxon>Microascaceae</taxon>
        <taxon>Cephalotrichum</taxon>
    </lineage>
</organism>
<keyword evidence="2" id="KW-0472">Membrane</keyword>
<protein>
    <submittedName>
        <fullName evidence="3">Uncharacterized protein</fullName>
    </submittedName>
</protein>
<feature type="transmembrane region" description="Helical" evidence="2">
    <location>
        <begin position="478"/>
        <end position="500"/>
    </location>
</feature>
<feature type="transmembrane region" description="Helical" evidence="2">
    <location>
        <begin position="506"/>
        <end position="526"/>
    </location>
</feature>
<comment type="caution">
    <text evidence="3">The sequence shown here is derived from an EMBL/GenBank/DDBJ whole genome shotgun (WGS) entry which is preliminary data.</text>
</comment>
<dbReference type="Proteomes" id="UP001187682">
    <property type="component" value="Unassembled WGS sequence"/>
</dbReference>
<keyword evidence="2" id="KW-1133">Transmembrane helix</keyword>
<feature type="transmembrane region" description="Helical" evidence="2">
    <location>
        <begin position="446"/>
        <end position="466"/>
    </location>
</feature>
<evidence type="ECO:0000256" key="2">
    <source>
        <dbReference type="SAM" id="Phobius"/>
    </source>
</evidence>
<feature type="transmembrane region" description="Helical" evidence="2">
    <location>
        <begin position="26"/>
        <end position="44"/>
    </location>
</feature>
<dbReference type="EMBL" id="ONZQ02000004">
    <property type="protein sequence ID" value="SPO01171.1"/>
    <property type="molecule type" value="Genomic_DNA"/>
</dbReference>
<proteinExistence type="predicted"/>
<keyword evidence="4" id="KW-1185">Reference proteome</keyword>
<accession>A0AAE8SU28</accession>
<name>A0AAE8SU28_9PEZI</name>
<sequence>MERIFGNSSTPNAANWRPEPRERGTYSILSTCIITLGLCVWTAVHLNVPAHRGHWQQIGRKFGWMILGFLAPELVAFAAFKQYTVARNITKKMNKTIEGRKPDVETPEDAPSGKTAGSNTKDTPEDASENTPEGNLGDTPGDTSGEVRPNNKKGRGWTIVHSYFAAMGGFALEIKDHRRNLFPAWGSRKDRPARLAITEEGLLFLEEHRPELIPDLPRARIEDKSKGSMLAKLLVCFQALWFCVQCLSRFAQRLPISLLELNTFGHAFCTLLIYCMWWEKPLDIEEPELIPVQGEDMEKLVAAMCVSSEVDIDPQPINPWERDVDSRLLAFAVKWDPVRKEGHLISKRRSPSLLDRIARLFAWLSIFSSANPENTVLTATAPVDATHSISPGDFFPGGQPKPHVSIPYLDLWRWTLAVQVREHVPRNTLAERVRNFPRLDELDGQWPLYLAFGIIGLVYGGLHCLAWNAPFATDLERLFWRASSVAVASTGVLIALAFTWTISPAFWVDWITAFGSIYDLLTNAFLKLGLYSVFDKMFRSDYKEDKISTGTILVGLVEFTCRGPLTVLKALFDIAVAASVILYALARVYLLVECFINLAHLPDGAYQVPQWSQYVPHIA</sequence>
<keyword evidence="2" id="KW-0812">Transmembrane</keyword>
<dbReference type="PANTHER" id="PTHR35043">
    <property type="entry name" value="TRANSCRIPTION FACTOR DOMAIN-CONTAINING PROTEIN"/>
    <property type="match status" value="1"/>
</dbReference>
<evidence type="ECO:0000313" key="4">
    <source>
        <dbReference type="Proteomes" id="UP001187682"/>
    </source>
</evidence>
<dbReference type="AlphaFoldDB" id="A0AAE8SU28"/>
<gene>
    <name evidence="3" type="ORF">DNG_03918</name>
</gene>
<evidence type="ECO:0000256" key="1">
    <source>
        <dbReference type="SAM" id="MobiDB-lite"/>
    </source>
</evidence>
<feature type="transmembrane region" description="Helical" evidence="2">
    <location>
        <begin position="64"/>
        <end position="83"/>
    </location>
</feature>
<feature type="compositionally biased region" description="Polar residues" evidence="1">
    <location>
        <begin position="1"/>
        <end position="13"/>
    </location>
</feature>
<feature type="transmembrane region" description="Helical" evidence="2">
    <location>
        <begin position="571"/>
        <end position="592"/>
    </location>
</feature>